<keyword evidence="1" id="KW-0472">Membrane</keyword>
<feature type="domain" description="Ig-like" evidence="2">
    <location>
        <begin position="180"/>
        <end position="296"/>
    </location>
</feature>
<evidence type="ECO:0000256" key="1">
    <source>
        <dbReference type="SAM" id="Phobius"/>
    </source>
</evidence>
<dbReference type="Proteomes" id="UP001153321">
    <property type="component" value="Chromosome 20"/>
</dbReference>
<dbReference type="AlphaFoldDB" id="A0A9P0I383"/>
<protein>
    <recommendedName>
        <fullName evidence="2">Ig-like domain-containing protein</fullName>
    </recommendedName>
</protein>
<dbReference type="GO" id="GO:0032589">
    <property type="term" value="C:neuron projection membrane"/>
    <property type="evidence" value="ECO:0007669"/>
    <property type="project" value="TreeGrafter"/>
</dbReference>
<dbReference type="InterPro" id="IPR036179">
    <property type="entry name" value="Ig-like_dom_sf"/>
</dbReference>
<feature type="transmembrane region" description="Helical" evidence="1">
    <location>
        <begin position="66"/>
        <end position="85"/>
    </location>
</feature>
<dbReference type="InterPro" id="IPR013783">
    <property type="entry name" value="Ig-like_fold"/>
</dbReference>
<evidence type="ECO:0000313" key="3">
    <source>
        <dbReference type="EMBL" id="CAH1640511.1"/>
    </source>
</evidence>
<feature type="transmembrane region" description="Helical" evidence="1">
    <location>
        <begin position="118"/>
        <end position="138"/>
    </location>
</feature>
<dbReference type="InterPro" id="IPR007110">
    <property type="entry name" value="Ig-like_dom"/>
</dbReference>
<keyword evidence="1" id="KW-1133">Transmembrane helix</keyword>
<dbReference type="Gene3D" id="2.60.40.10">
    <property type="entry name" value="Immunoglobulins"/>
    <property type="match status" value="2"/>
</dbReference>
<proteinExistence type="predicted"/>
<evidence type="ECO:0000313" key="4">
    <source>
        <dbReference type="Proteomes" id="UP001153321"/>
    </source>
</evidence>
<dbReference type="Pfam" id="PF13927">
    <property type="entry name" value="Ig_3"/>
    <property type="match status" value="1"/>
</dbReference>
<dbReference type="SMART" id="SM00409">
    <property type="entry name" value="IG"/>
    <property type="match status" value="2"/>
</dbReference>
<dbReference type="EMBL" id="LR824551">
    <property type="protein sequence ID" value="CAH1640511.1"/>
    <property type="molecule type" value="Genomic_DNA"/>
</dbReference>
<reference evidence="3" key="1">
    <citation type="submission" date="2022-02" db="EMBL/GenBank/DDBJ databases">
        <authorList>
            <person name="King R."/>
        </authorList>
    </citation>
    <scope>NUCLEOTIDE SEQUENCE</scope>
</reference>
<dbReference type="InterPro" id="IPR037448">
    <property type="entry name" value="Zig-8"/>
</dbReference>
<name>A0A9P0I383_SPOLI</name>
<evidence type="ECO:0000259" key="2">
    <source>
        <dbReference type="PROSITE" id="PS50835"/>
    </source>
</evidence>
<dbReference type="InterPro" id="IPR003598">
    <property type="entry name" value="Ig_sub2"/>
</dbReference>
<dbReference type="PANTHER" id="PTHR23279:SF45">
    <property type="entry name" value="DEFECTIVE PROBOSCIS EXTENSION RESPONSE 12, ISOFORM C"/>
    <property type="match status" value="1"/>
</dbReference>
<dbReference type="PROSITE" id="PS50835">
    <property type="entry name" value="IG_LIKE"/>
    <property type="match status" value="2"/>
</dbReference>
<sequence>MALSGCSSGLVVTAVVALLLLPAQYYVPDLYTGVEDPLAASDKLDSPAAAFGWLDLAFVHLPPLDLFVTVSLLALGMLTYLCEWIQRKLMERRIVKIASRVRSGRSQQRRHVERRGSAAAWMARACVALLAALAAAAGPPATRAPDAPDAPDALELAEVAEVPAWRELWYGSLEALHREPSINNTQEDVLVQLGAVAFLHCPVRNLGERGVSTPAELTAALLPAAPLTDSCVQVSWVRRRDWHIISSGMLMYTNDERFQVLHSEGSDDWILQIKYVQKRDNGTYECQVSTGGGTLSRLVHLHIAVPEAFILGADEHHVDAGSTINLVCIIEKSPVPPQYVFWYHNARMINYDAARGVTVLTEPGPKTQSALAIRSAGPQHSGNYTCCAANTEPAHIFVYVSEGTMAWKVLPLNGRQ</sequence>
<dbReference type="SMART" id="SM00408">
    <property type="entry name" value="IGc2"/>
    <property type="match status" value="2"/>
</dbReference>
<accession>A0A9P0I383</accession>
<dbReference type="InterPro" id="IPR003599">
    <property type="entry name" value="Ig_sub"/>
</dbReference>
<dbReference type="PANTHER" id="PTHR23279">
    <property type="entry name" value="DEFECTIVE PROBOSCIS EXTENSION RESPONSE DPR -RELATED"/>
    <property type="match status" value="1"/>
</dbReference>
<feature type="transmembrane region" description="Helical" evidence="1">
    <location>
        <begin position="7"/>
        <end position="27"/>
    </location>
</feature>
<organism evidence="3 4">
    <name type="scientific">Spodoptera littoralis</name>
    <name type="common">Egyptian cotton leafworm</name>
    <dbReference type="NCBI Taxonomy" id="7109"/>
    <lineage>
        <taxon>Eukaryota</taxon>
        <taxon>Metazoa</taxon>
        <taxon>Ecdysozoa</taxon>
        <taxon>Arthropoda</taxon>
        <taxon>Hexapoda</taxon>
        <taxon>Insecta</taxon>
        <taxon>Pterygota</taxon>
        <taxon>Neoptera</taxon>
        <taxon>Endopterygota</taxon>
        <taxon>Lepidoptera</taxon>
        <taxon>Glossata</taxon>
        <taxon>Ditrysia</taxon>
        <taxon>Noctuoidea</taxon>
        <taxon>Noctuidae</taxon>
        <taxon>Amphipyrinae</taxon>
        <taxon>Spodoptera</taxon>
    </lineage>
</organism>
<keyword evidence="4" id="KW-1185">Reference proteome</keyword>
<dbReference type="GO" id="GO:0050808">
    <property type="term" value="P:synapse organization"/>
    <property type="evidence" value="ECO:0007669"/>
    <property type="project" value="TreeGrafter"/>
</dbReference>
<gene>
    <name evidence="3" type="ORF">SPLIT_LOCUS5867</name>
</gene>
<feature type="domain" description="Ig-like" evidence="2">
    <location>
        <begin position="306"/>
        <end position="397"/>
    </location>
</feature>
<keyword evidence="1" id="KW-0812">Transmembrane</keyword>
<dbReference type="SUPFAM" id="SSF48726">
    <property type="entry name" value="Immunoglobulin"/>
    <property type="match status" value="2"/>
</dbReference>